<sequence>MKRFALYTILLMFVSFVSFAQKKDINAWKSEKNLEQQFEVFKQNVNFWNGSYFMKPAQLDELYKAITDSIELLEKAAKDDRAEIADLKQELSTNKSQTGELQTQLDESIKNQNSIKVLGMQINKDVYSFTMYTFILGVLVLAGIVFMMFKRSNTVTVRTKKEYQELKDEFEAHKKNSLDRYTKMNMELHKTRMELKKR</sequence>
<dbReference type="RefSeq" id="WP_343332152.1">
    <property type="nucleotide sequence ID" value="NZ_JAPOHD010000010.1"/>
</dbReference>
<gene>
    <name evidence="4" type="ORF">OU798_05660</name>
</gene>
<comment type="caution">
    <text evidence="4">The sequence shown here is derived from an EMBL/GenBank/DDBJ whole genome shotgun (WGS) entry which is preliminary data.</text>
</comment>
<feature type="coiled-coil region" evidence="1">
    <location>
        <begin position="70"/>
        <end position="97"/>
    </location>
</feature>
<evidence type="ECO:0000313" key="4">
    <source>
        <dbReference type="EMBL" id="MCY1719818.1"/>
    </source>
</evidence>
<evidence type="ECO:0000256" key="3">
    <source>
        <dbReference type="SAM" id="SignalP"/>
    </source>
</evidence>
<dbReference type="EMBL" id="JAPOHD010000010">
    <property type="protein sequence ID" value="MCY1719818.1"/>
    <property type="molecule type" value="Genomic_DNA"/>
</dbReference>
<reference evidence="4" key="1">
    <citation type="submission" date="2022-11" db="EMBL/GenBank/DDBJ databases">
        <title>Marilongibacter aestuarii gen. nov., sp. nov., isolated from tidal flat sediment.</title>
        <authorList>
            <person name="Jiayan W."/>
        </authorList>
    </citation>
    <scope>NUCLEOTIDE SEQUENCE</scope>
    <source>
        <strain evidence="4">Z1-6</strain>
    </source>
</reference>
<keyword evidence="3" id="KW-0732">Signal</keyword>
<name>A0A9X3J4X1_9BACT</name>
<evidence type="ECO:0008006" key="6">
    <source>
        <dbReference type="Google" id="ProtNLM"/>
    </source>
</evidence>
<feature type="transmembrane region" description="Helical" evidence="2">
    <location>
        <begin position="129"/>
        <end position="149"/>
    </location>
</feature>
<accession>A0A9X3J4X1</accession>
<keyword evidence="2" id="KW-1133">Transmembrane helix</keyword>
<keyword evidence="5" id="KW-1185">Reference proteome</keyword>
<evidence type="ECO:0000256" key="1">
    <source>
        <dbReference type="SAM" id="Coils"/>
    </source>
</evidence>
<proteinExistence type="predicted"/>
<keyword evidence="1" id="KW-0175">Coiled coil</keyword>
<protein>
    <recommendedName>
        <fullName evidence="6">tRNA (Guanine-N1)-methyltransferase</fullName>
    </recommendedName>
</protein>
<dbReference type="Proteomes" id="UP001145087">
    <property type="component" value="Unassembled WGS sequence"/>
</dbReference>
<feature type="signal peptide" evidence="3">
    <location>
        <begin position="1"/>
        <end position="20"/>
    </location>
</feature>
<dbReference type="AlphaFoldDB" id="A0A9X3J4X1"/>
<dbReference type="SUPFAM" id="SSF58100">
    <property type="entry name" value="Bacterial hemolysins"/>
    <property type="match status" value="1"/>
</dbReference>
<keyword evidence="2" id="KW-0472">Membrane</keyword>
<keyword evidence="2" id="KW-0812">Transmembrane</keyword>
<evidence type="ECO:0000256" key="2">
    <source>
        <dbReference type="SAM" id="Phobius"/>
    </source>
</evidence>
<feature type="chain" id="PRO_5040858647" description="tRNA (Guanine-N1)-methyltransferase" evidence="3">
    <location>
        <begin position="21"/>
        <end position="198"/>
    </location>
</feature>
<organism evidence="4 5">
    <name type="scientific">Draconibacterium aestuarii</name>
    <dbReference type="NCBI Taxonomy" id="2998507"/>
    <lineage>
        <taxon>Bacteria</taxon>
        <taxon>Pseudomonadati</taxon>
        <taxon>Bacteroidota</taxon>
        <taxon>Bacteroidia</taxon>
        <taxon>Marinilabiliales</taxon>
        <taxon>Prolixibacteraceae</taxon>
        <taxon>Draconibacterium</taxon>
    </lineage>
</organism>
<evidence type="ECO:0000313" key="5">
    <source>
        <dbReference type="Proteomes" id="UP001145087"/>
    </source>
</evidence>